<dbReference type="Proteomes" id="UP000242715">
    <property type="component" value="Unassembled WGS sequence"/>
</dbReference>
<name>A0A2Z6M7K1_TRISU</name>
<protein>
    <submittedName>
        <fullName evidence="1">Uncharacterized protein</fullName>
    </submittedName>
</protein>
<reference evidence="2" key="1">
    <citation type="journal article" date="2017" name="Front. Plant Sci.">
        <title>Climate Clever Clovers: New Paradigm to Reduce the Environmental Footprint of Ruminants by Breeding Low Methanogenic Forages Utilizing Haplotype Variation.</title>
        <authorList>
            <person name="Kaur P."/>
            <person name="Appels R."/>
            <person name="Bayer P.E."/>
            <person name="Keeble-Gagnere G."/>
            <person name="Wang J."/>
            <person name="Hirakawa H."/>
            <person name="Shirasawa K."/>
            <person name="Vercoe P."/>
            <person name="Stefanova K."/>
            <person name="Durmic Z."/>
            <person name="Nichols P."/>
            <person name="Revell C."/>
            <person name="Isobe S.N."/>
            <person name="Edwards D."/>
            <person name="Erskine W."/>
        </authorList>
    </citation>
    <scope>NUCLEOTIDE SEQUENCE [LARGE SCALE GENOMIC DNA]</scope>
    <source>
        <strain evidence="2">cv. Daliak</strain>
    </source>
</reference>
<dbReference type="EMBL" id="DF973370">
    <property type="protein sequence ID" value="GAU28236.1"/>
    <property type="molecule type" value="Genomic_DNA"/>
</dbReference>
<accession>A0A2Z6M7K1</accession>
<dbReference type="AlphaFoldDB" id="A0A2Z6M7K1"/>
<gene>
    <name evidence="1" type="ORF">TSUD_118430</name>
</gene>
<evidence type="ECO:0000313" key="1">
    <source>
        <dbReference type="EMBL" id="GAU28236.1"/>
    </source>
</evidence>
<proteinExistence type="predicted"/>
<organism evidence="1 2">
    <name type="scientific">Trifolium subterraneum</name>
    <name type="common">Subterranean clover</name>
    <dbReference type="NCBI Taxonomy" id="3900"/>
    <lineage>
        <taxon>Eukaryota</taxon>
        <taxon>Viridiplantae</taxon>
        <taxon>Streptophyta</taxon>
        <taxon>Embryophyta</taxon>
        <taxon>Tracheophyta</taxon>
        <taxon>Spermatophyta</taxon>
        <taxon>Magnoliopsida</taxon>
        <taxon>eudicotyledons</taxon>
        <taxon>Gunneridae</taxon>
        <taxon>Pentapetalae</taxon>
        <taxon>rosids</taxon>
        <taxon>fabids</taxon>
        <taxon>Fabales</taxon>
        <taxon>Fabaceae</taxon>
        <taxon>Papilionoideae</taxon>
        <taxon>50 kb inversion clade</taxon>
        <taxon>NPAAA clade</taxon>
        <taxon>Hologalegina</taxon>
        <taxon>IRL clade</taxon>
        <taxon>Trifolieae</taxon>
        <taxon>Trifolium</taxon>
    </lineage>
</organism>
<sequence length="72" mass="8742">MKKWAYIKWCELTPFSTCKFFHKLASFSPIHVEYFHWSTHWIKNFPLDCENGLRTKQRNSSKNYNGKWDVLA</sequence>
<evidence type="ECO:0000313" key="2">
    <source>
        <dbReference type="Proteomes" id="UP000242715"/>
    </source>
</evidence>
<keyword evidence="2" id="KW-1185">Reference proteome</keyword>